<gene>
    <name evidence="1" type="ORF">M1B35_13940</name>
</gene>
<name>A0ABT0JH79_9PSED</name>
<protein>
    <submittedName>
        <fullName evidence="1">Uncharacterized protein</fullName>
    </submittedName>
</protein>
<keyword evidence="2" id="KW-1185">Reference proteome</keyword>
<dbReference type="Proteomes" id="UP001155163">
    <property type="component" value="Unassembled WGS sequence"/>
</dbReference>
<accession>A0ABT0JH79</accession>
<comment type="caution">
    <text evidence="1">The sequence shown here is derived from an EMBL/GenBank/DDBJ whole genome shotgun (WGS) entry which is preliminary data.</text>
</comment>
<evidence type="ECO:0000313" key="1">
    <source>
        <dbReference type="EMBL" id="MCK9815202.1"/>
    </source>
</evidence>
<proteinExistence type="predicted"/>
<dbReference type="RefSeq" id="WP_268262235.1">
    <property type="nucleotide sequence ID" value="NZ_JALQCX010000024.1"/>
</dbReference>
<organism evidence="1 2">
    <name type="scientific">Pseudomonas morbosilactucae</name>
    <dbReference type="NCBI Taxonomy" id="2938197"/>
    <lineage>
        <taxon>Bacteria</taxon>
        <taxon>Pseudomonadati</taxon>
        <taxon>Pseudomonadota</taxon>
        <taxon>Gammaproteobacteria</taxon>
        <taxon>Pseudomonadales</taxon>
        <taxon>Pseudomonadaceae</taxon>
        <taxon>Pseudomonas</taxon>
    </lineage>
</organism>
<dbReference type="EMBL" id="JALQCX010000024">
    <property type="protein sequence ID" value="MCK9815202.1"/>
    <property type="molecule type" value="Genomic_DNA"/>
</dbReference>
<reference evidence="1 2" key="2">
    <citation type="journal article" date="2023" name="Plant Pathol.">
        <title>Dismantling and reorganizing Pseudomonas marginalis sensu#lato.</title>
        <authorList>
            <person name="Sawada H."/>
            <person name="Fujikawa T."/>
            <person name="Satou M."/>
        </authorList>
    </citation>
    <scope>NUCLEOTIDE SEQUENCE [LARGE SCALE GENOMIC DNA]</scope>
    <source>
        <strain evidence="1 2">MAFF 302046</strain>
    </source>
</reference>
<sequence>MNDVIAMPEQTSGATDEITDFIKAWLRQHHKGIQDSARTIQLSVAGDYLWPLLQVISKQTQLSLAPDGQENCSDCTRARAKRLPAIVSCMRLAAASRHEVF</sequence>
<evidence type="ECO:0000313" key="2">
    <source>
        <dbReference type="Proteomes" id="UP001155163"/>
    </source>
</evidence>
<reference evidence="1 2" key="1">
    <citation type="journal article" date="2022" name="Int. J. Syst. Evol. Microbiol.">
        <title>Pseudomonas aegrilactucae sp. nov. and Pseudomonas morbosilactucae sp. nov., pathogens causing bacterial rot of lettuce in Japan.</title>
        <authorList>
            <person name="Sawada H."/>
            <person name="Fujikawa T."/>
            <person name="Satou M."/>
        </authorList>
    </citation>
    <scope>NUCLEOTIDE SEQUENCE [LARGE SCALE GENOMIC DNA]</scope>
    <source>
        <strain evidence="1 2">MAFF 302046</strain>
    </source>
</reference>